<dbReference type="Pfam" id="PF05985">
    <property type="entry name" value="EutC"/>
    <property type="match status" value="1"/>
</dbReference>
<dbReference type="GO" id="GO:0006520">
    <property type="term" value="P:amino acid metabolic process"/>
    <property type="evidence" value="ECO:0007669"/>
    <property type="project" value="InterPro"/>
</dbReference>
<keyword evidence="1" id="KW-0846">Cobalamin</keyword>
<protein>
    <submittedName>
        <fullName evidence="5">Ethanolamine ammonia-lyase subunit EutC</fullName>
        <ecNumber evidence="5">4.3.1.7</ecNumber>
    </submittedName>
</protein>
<dbReference type="PANTHER" id="PTHR39330">
    <property type="entry name" value="ETHANOLAMINE AMMONIA-LYASE LIGHT CHAIN"/>
    <property type="match status" value="1"/>
</dbReference>
<dbReference type="Gene3D" id="3.40.50.11240">
    <property type="entry name" value="Ethanolamine ammonia-lyase light chain (EutC)"/>
    <property type="match status" value="1"/>
</dbReference>
<dbReference type="Gene3D" id="1.10.30.40">
    <property type="entry name" value="Ethanolamine ammonia-lyase light chain (EutC), N-terminal domain"/>
    <property type="match status" value="1"/>
</dbReference>
<dbReference type="GO" id="GO:0008851">
    <property type="term" value="F:ethanolamine ammonia-lyase activity"/>
    <property type="evidence" value="ECO:0007669"/>
    <property type="project" value="UniProtKB-EC"/>
</dbReference>
<name>A0A9D1I303_9FIRM</name>
<organism evidence="5 6">
    <name type="scientific">Candidatus Allocopromorpha excrementigallinarum</name>
    <dbReference type="NCBI Taxonomy" id="2840742"/>
    <lineage>
        <taxon>Bacteria</taxon>
        <taxon>Bacillati</taxon>
        <taxon>Bacillota</taxon>
        <taxon>Clostridia</taxon>
        <taxon>Eubacteriales</taxon>
        <taxon>Eubacteriaceae</taxon>
        <taxon>Eubacteriaceae incertae sedis</taxon>
        <taxon>Candidatus Allocopromorpha</taxon>
    </lineage>
</organism>
<dbReference type="Proteomes" id="UP000824090">
    <property type="component" value="Unassembled WGS sequence"/>
</dbReference>
<comment type="caution">
    <text evidence="5">The sequence shown here is derived from an EMBL/GenBank/DDBJ whole genome shotgun (WGS) entry which is preliminary data.</text>
</comment>
<reference evidence="5" key="2">
    <citation type="journal article" date="2021" name="PeerJ">
        <title>Extensive microbial diversity within the chicken gut microbiome revealed by metagenomics and culture.</title>
        <authorList>
            <person name="Gilroy R."/>
            <person name="Ravi A."/>
            <person name="Getino M."/>
            <person name="Pursley I."/>
            <person name="Horton D.L."/>
            <person name="Alikhan N.F."/>
            <person name="Baker D."/>
            <person name="Gharbi K."/>
            <person name="Hall N."/>
            <person name="Watson M."/>
            <person name="Adriaenssens E.M."/>
            <person name="Foster-Nyarko E."/>
            <person name="Jarju S."/>
            <person name="Secka A."/>
            <person name="Antonio M."/>
            <person name="Oren A."/>
            <person name="Chaudhuri R.R."/>
            <person name="La Ragione R."/>
            <person name="Hildebrand F."/>
            <person name="Pallen M.J."/>
        </authorList>
    </citation>
    <scope>NUCLEOTIDE SEQUENCE</scope>
    <source>
        <strain evidence="5">ChiHcec3-6078</strain>
    </source>
</reference>
<evidence type="ECO:0000256" key="1">
    <source>
        <dbReference type="ARBA" id="ARBA00022628"/>
    </source>
</evidence>
<dbReference type="InterPro" id="IPR009246">
    <property type="entry name" value="EutC"/>
</dbReference>
<reference evidence="5" key="1">
    <citation type="submission" date="2020-10" db="EMBL/GenBank/DDBJ databases">
        <authorList>
            <person name="Gilroy R."/>
        </authorList>
    </citation>
    <scope>NUCLEOTIDE SEQUENCE</scope>
    <source>
        <strain evidence="5">ChiHcec3-6078</strain>
    </source>
</reference>
<dbReference type="GO" id="GO:0009350">
    <property type="term" value="C:ethanolamine ammonia-lyase complex"/>
    <property type="evidence" value="ECO:0007669"/>
    <property type="project" value="TreeGrafter"/>
</dbReference>
<dbReference type="AlphaFoldDB" id="A0A9D1I303"/>
<evidence type="ECO:0000313" key="6">
    <source>
        <dbReference type="Proteomes" id="UP000824090"/>
    </source>
</evidence>
<keyword evidence="3" id="KW-0170">Cobalt</keyword>
<evidence type="ECO:0000256" key="2">
    <source>
        <dbReference type="ARBA" id="ARBA00023239"/>
    </source>
</evidence>
<sequence>MSGINIDENKIVEAVMKALQGQISEADSSALAGALKAGDNPDDGELPDITAIPENDICLVDSPKNREAILRLKRTTPARTATGRIGDREKALIVFRKKAAHAGASDAVWDEADLSFAEANNIPVIESAAGNKEQYLMRPDLGVKVREEDMEVVKNRLKKNPDVQIILGEGQSNLAIQKGLPELYPALIQGLEANGIDYGTPVFVKYTRVGVGDYISDAVGAKISCVILGERPGLLSWNSLSVYLTYGAKPGILENSRTVISNINDDGVPYSEAGAYAADLIKKILAEKKSGSELVV</sequence>
<evidence type="ECO:0000256" key="3">
    <source>
        <dbReference type="ARBA" id="ARBA00023285"/>
    </source>
</evidence>
<dbReference type="GO" id="GO:0031419">
    <property type="term" value="F:cobalamin binding"/>
    <property type="evidence" value="ECO:0007669"/>
    <property type="project" value="UniProtKB-KW"/>
</dbReference>
<accession>A0A9D1I303</accession>
<gene>
    <name evidence="5" type="primary">eutC</name>
    <name evidence="5" type="ORF">IAC50_05745</name>
</gene>
<evidence type="ECO:0000256" key="4">
    <source>
        <dbReference type="ARBA" id="ARBA00024446"/>
    </source>
</evidence>
<proteinExistence type="predicted"/>
<keyword evidence="2 5" id="KW-0456">Lyase</keyword>
<keyword evidence="4" id="KW-1283">Bacterial microcompartment</keyword>
<dbReference type="InterPro" id="IPR042255">
    <property type="entry name" value="EutC_N"/>
</dbReference>
<dbReference type="InterPro" id="IPR042251">
    <property type="entry name" value="EutC_C"/>
</dbReference>
<dbReference type="NCBIfam" id="NF003971">
    <property type="entry name" value="PRK05465.1"/>
    <property type="match status" value="1"/>
</dbReference>
<evidence type="ECO:0000313" key="5">
    <source>
        <dbReference type="EMBL" id="HIU25980.1"/>
    </source>
</evidence>
<dbReference type="EMBL" id="DVMP01000104">
    <property type="protein sequence ID" value="HIU25980.1"/>
    <property type="molecule type" value="Genomic_DNA"/>
</dbReference>
<dbReference type="EC" id="4.3.1.7" evidence="5"/>
<dbReference type="PANTHER" id="PTHR39330:SF1">
    <property type="entry name" value="ETHANOLAMINE AMMONIA-LYASE SMALL SUBUNIT"/>
    <property type="match status" value="1"/>
</dbReference>